<organism evidence="3 5">
    <name type="scientific">Trichococcus flocculiformis</name>
    <dbReference type="NCBI Taxonomy" id="82803"/>
    <lineage>
        <taxon>Bacteria</taxon>
        <taxon>Bacillati</taxon>
        <taxon>Bacillota</taxon>
        <taxon>Bacilli</taxon>
        <taxon>Lactobacillales</taxon>
        <taxon>Carnobacteriaceae</taxon>
        <taxon>Trichococcus</taxon>
    </lineage>
</organism>
<dbReference type="Proteomes" id="UP000589373">
    <property type="component" value="Unassembled WGS sequence"/>
</dbReference>
<protein>
    <submittedName>
        <fullName evidence="3">Uncharacterized protein</fullName>
    </submittedName>
</protein>
<comment type="caution">
    <text evidence="3">The sequence shown here is derived from an EMBL/GenBank/DDBJ whole genome shotgun (WGS) entry which is preliminary data.</text>
</comment>
<reference evidence="1 4" key="1">
    <citation type="submission" date="2016-02" db="EMBL/GenBank/DDBJ databases">
        <authorList>
            <person name="Strepis N."/>
        </authorList>
    </citation>
    <scope>NUCLEOTIDE SEQUENCE [LARGE SCALE GENOMIC DNA]</scope>
    <source>
        <strain evidence="1">Trichococcus flocculiformis</strain>
    </source>
</reference>
<dbReference type="EMBL" id="FOQC01000022">
    <property type="protein sequence ID" value="SFH88076.1"/>
    <property type="molecule type" value="Genomic_DNA"/>
</dbReference>
<dbReference type="EMBL" id="JAAZCD010000051">
    <property type="protein sequence ID" value="NLD31075.1"/>
    <property type="molecule type" value="Genomic_DNA"/>
</dbReference>
<name>A0A143YS55_9LACT</name>
<accession>A0A143YS55</accession>
<evidence type="ECO:0000313" key="1">
    <source>
        <dbReference type="EMBL" id="CZQ97176.1"/>
    </source>
</evidence>
<evidence type="ECO:0000313" key="6">
    <source>
        <dbReference type="Proteomes" id="UP000589373"/>
    </source>
</evidence>
<dbReference type="OrthoDB" id="2168052at2"/>
<dbReference type="Proteomes" id="UP000195947">
    <property type="component" value="Unassembled WGS sequence"/>
</dbReference>
<keyword evidence="4" id="KW-1185">Reference proteome</keyword>
<evidence type="ECO:0000313" key="5">
    <source>
        <dbReference type="Proteomes" id="UP000199686"/>
    </source>
</evidence>
<dbReference type="Proteomes" id="UP000199686">
    <property type="component" value="Unassembled WGS sequence"/>
</dbReference>
<sequence length="217" mass="25409">MEKSEQHHLLVNMDKKKIMEPARLTWAGDSTITGIAATHPQLGNPFQYVVFQLLMDEWKGDRITLVVDSKEVRDYLLKEEEYAFYAGYKKKLLRRSRKEAGIDVVSIDPSEVIRWKKQWGEFINQYVLINYDSHLFMTIDRRLFKRTKNLMPYFVLAQAEEQAESNGSWAGNRIGIEPIDTDTFDNDVYFEMFRMIGDKSACQLGVEDFHRRHGGMN</sequence>
<proteinExistence type="predicted"/>
<reference evidence="2 6" key="3">
    <citation type="journal article" date="2020" name="Biotechnol. Biofuels">
        <title>New insights from the biogas microbiome by comprehensive genome-resolved metagenomics of nearly 1600 species originating from multiple anaerobic digesters.</title>
        <authorList>
            <person name="Campanaro S."/>
            <person name="Treu L."/>
            <person name="Rodriguez-R L.M."/>
            <person name="Kovalovszki A."/>
            <person name="Ziels R.M."/>
            <person name="Maus I."/>
            <person name="Zhu X."/>
            <person name="Kougias P.G."/>
            <person name="Basile A."/>
            <person name="Luo G."/>
            <person name="Schluter A."/>
            <person name="Konstantinidis K.T."/>
            <person name="Angelidaki I."/>
        </authorList>
    </citation>
    <scope>NUCLEOTIDE SEQUENCE [LARGE SCALE GENOMIC DNA]</scope>
    <source>
        <strain evidence="2">AS07pgkLD_105</strain>
    </source>
</reference>
<evidence type="ECO:0000313" key="4">
    <source>
        <dbReference type="Proteomes" id="UP000195947"/>
    </source>
</evidence>
<dbReference type="EMBL" id="FJMZ01000028">
    <property type="protein sequence ID" value="CZQ97176.1"/>
    <property type="molecule type" value="Genomic_DNA"/>
</dbReference>
<dbReference type="AlphaFoldDB" id="A0A143YS55"/>
<dbReference type="RefSeq" id="WP_086989496.1">
    <property type="nucleotide sequence ID" value="NZ_CP089787.1"/>
</dbReference>
<evidence type="ECO:0000313" key="2">
    <source>
        <dbReference type="EMBL" id="NLD31075.1"/>
    </source>
</evidence>
<gene>
    <name evidence="2" type="ORF">GX662_02275</name>
    <name evidence="3" type="ORF">SAMN04488507_102238</name>
    <name evidence="1" type="ORF">TFLO_2159</name>
</gene>
<reference evidence="3 5" key="2">
    <citation type="submission" date="2016-10" db="EMBL/GenBank/DDBJ databases">
        <authorList>
            <person name="Varghese N."/>
            <person name="Submissions S."/>
        </authorList>
    </citation>
    <scope>NUCLEOTIDE SEQUENCE [LARGE SCALE GENOMIC DNA]</scope>
    <source>
        <strain evidence="3 5">DSM 2094</strain>
    </source>
</reference>
<evidence type="ECO:0000313" key="3">
    <source>
        <dbReference type="EMBL" id="SFH88076.1"/>
    </source>
</evidence>